<dbReference type="EMBL" id="GGEC01070274">
    <property type="protein sequence ID" value="MBX50758.1"/>
    <property type="molecule type" value="Transcribed_RNA"/>
</dbReference>
<accession>A0A2P2P7N9</accession>
<dbReference type="AlphaFoldDB" id="A0A2P2P7N9"/>
<sequence length="45" mass="5214">MQVLVPTIRIEILNEARESLRQGQIDQKESGYICAMPIRCICEHQ</sequence>
<organism evidence="1">
    <name type="scientific">Rhizophora mucronata</name>
    <name type="common">Asiatic mangrove</name>
    <dbReference type="NCBI Taxonomy" id="61149"/>
    <lineage>
        <taxon>Eukaryota</taxon>
        <taxon>Viridiplantae</taxon>
        <taxon>Streptophyta</taxon>
        <taxon>Embryophyta</taxon>
        <taxon>Tracheophyta</taxon>
        <taxon>Spermatophyta</taxon>
        <taxon>Magnoliopsida</taxon>
        <taxon>eudicotyledons</taxon>
        <taxon>Gunneridae</taxon>
        <taxon>Pentapetalae</taxon>
        <taxon>rosids</taxon>
        <taxon>fabids</taxon>
        <taxon>Malpighiales</taxon>
        <taxon>Rhizophoraceae</taxon>
        <taxon>Rhizophora</taxon>
    </lineage>
</organism>
<proteinExistence type="predicted"/>
<protein>
    <submittedName>
        <fullName evidence="1">Uncharacterized protein</fullName>
    </submittedName>
</protein>
<evidence type="ECO:0000313" key="1">
    <source>
        <dbReference type="EMBL" id="MBX50758.1"/>
    </source>
</evidence>
<reference evidence="1" key="1">
    <citation type="submission" date="2018-02" db="EMBL/GenBank/DDBJ databases">
        <title>Rhizophora mucronata_Transcriptome.</title>
        <authorList>
            <person name="Meera S.P."/>
            <person name="Sreeshan A."/>
            <person name="Augustine A."/>
        </authorList>
    </citation>
    <scope>NUCLEOTIDE SEQUENCE</scope>
    <source>
        <tissue evidence="1">Leaf</tissue>
    </source>
</reference>
<name>A0A2P2P7N9_RHIMU</name>